<evidence type="ECO:0000256" key="4">
    <source>
        <dbReference type="ARBA" id="ARBA00022723"/>
    </source>
</evidence>
<dbReference type="NCBIfam" id="NF038237">
    <property type="entry name" value="retron_Ec67_fus"/>
    <property type="match status" value="1"/>
</dbReference>
<keyword evidence="3" id="KW-0548">Nucleotidyltransferase</keyword>
<evidence type="ECO:0000256" key="5">
    <source>
        <dbReference type="ARBA" id="ARBA00022842"/>
    </source>
</evidence>
<dbReference type="InterPro" id="IPR000477">
    <property type="entry name" value="RT_dom"/>
</dbReference>
<evidence type="ECO:0000256" key="3">
    <source>
        <dbReference type="ARBA" id="ARBA00022695"/>
    </source>
</evidence>
<evidence type="ECO:0000256" key="7">
    <source>
        <dbReference type="ARBA" id="ARBA00023118"/>
    </source>
</evidence>
<dbReference type="Proteomes" id="UP001387293">
    <property type="component" value="Unassembled WGS sequence"/>
</dbReference>
<dbReference type="CDD" id="cd03487">
    <property type="entry name" value="RT_Bac_retron_II"/>
    <property type="match status" value="1"/>
</dbReference>
<feature type="domain" description="Reverse transcriptase" evidence="10">
    <location>
        <begin position="32"/>
        <end position="271"/>
    </location>
</feature>
<keyword evidence="5" id="KW-0460">Magnesium</keyword>
<evidence type="ECO:0000313" key="11">
    <source>
        <dbReference type="EMBL" id="MEI9411679.1"/>
    </source>
</evidence>
<dbReference type="EMBL" id="JAPYKS010000019">
    <property type="protein sequence ID" value="MEI9411679.1"/>
    <property type="molecule type" value="Genomic_DNA"/>
</dbReference>
<dbReference type="PRINTS" id="PR00866">
    <property type="entry name" value="RNADNAPOLMS"/>
</dbReference>
<evidence type="ECO:0000256" key="2">
    <source>
        <dbReference type="ARBA" id="ARBA00022679"/>
    </source>
</evidence>
<evidence type="ECO:0000256" key="6">
    <source>
        <dbReference type="ARBA" id="ARBA00022918"/>
    </source>
</evidence>
<keyword evidence="7" id="KW-0051">Antiviral defense</keyword>
<dbReference type="PANTHER" id="PTHR34047:SF7">
    <property type="entry name" value="RNA-DIRECTED DNA POLYMERASE"/>
    <property type="match status" value="1"/>
</dbReference>
<evidence type="ECO:0000259" key="10">
    <source>
        <dbReference type="PROSITE" id="PS50878"/>
    </source>
</evidence>
<keyword evidence="4" id="KW-0479">Metal-binding</keyword>
<keyword evidence="12" id="KW-1185">Reference proteome</keyword>
<dbReference type="Pfam" id="PF00078">
    <property type="entry name" value="RVT_1"/>
    <property type="match status" value="1"/>
</dbReference>
<comment type="caution">
    <text evidence="11">The sequence shown here is derived from an EMBL/GenBank/DDBJ whole genome shotgun (WGS) entry which is preliminary data.</text>
</comment>
<protein>
    <recommendedName>
        <fullName evidence="1">RNA-directed DNA polymerase</fullName>
        <ecNumber evidence="1">2.7.7.49</ecNumber>
    </recommendedName>
</protein>
<dbReference type="InterPro" id="IPR000123">
    <property type="entry name" value="Reverse_transcriptase_msDNA"/>
</dbReference>
<evidence type="ECO:0000256" key="8">
    <source>
        <dbReference type="ARBA" id="ARBA00034120"/>
    </source>
</evidence>
<dbReference type="InterPro" id="IPR053543">
    <property type="entry name" value="Bacterial_RT"/>
</dbReference>
<dbReference type="PANTHER" id="PTHR34047">
    <property type="entry name" value="NUCLEAR INTRON MATURASE 1, MITOCHONDRIAL-RELATED"/>
    <property type="match status" value="1"/>
</dbReference>
<organism evidence="11 12">
    <name type="scientific">Mesorhizobium salmacidum</name>
    <dbReference type="NCBI Taxonomy" id="3015171"/>
    <lineage>
        <taxon>Bacteria</taxon>
        <taxon>Pseudomonadati</taxon>
        <taxon>Pseudomonadota</taxon>
        <taxon>Alphaproteobacteria</taxon>
        <taxon>Hyphomicrobiales</taxon>
        <taxon>Phyllobacteriaceae</taxon>
        <taxon>Mesorhizobium</taxon>
    </lineage>
</organism>
<proteinExistence type="inferred from homology"/>
<dbReference type="PROSITE" id="PS50878">
    <property type="entry name" value="RT_POL"/>
    <property type="match status" value="1"/>
</dbReference>
<evidence type="ECO:0000256" key="1">
    <source>
        <dbReference type="ARBA" id="ARBA00012493"/>
    </source>
</evidence>
<gene>
    <name evidence="11" type="ORF">O7A60_23325</name>
</gene>
<keyword evidence="2" id="KW-0808">Transferase</keyword>
<dbReference type="SUPFAM" id="SSF56672">
    <property type="entry name" value="DNA/RNA polymerases"/>
    <property type="match status" value="1"/>
</dbReference>
<sequence length="587" mass="65759">MSIVSLKLEQYRKAINLIDIAHILALEPAHISFALYKLDKPGFAPKYSEFSITKKAGGVRTIKAPHKALKAVQKRLAQDLLMIEQQLEATRIKKSDCVLAHGFKKKLSIMTNGENHRHRRHVFNIDLKDFFPTINFGRVRGFFMKHEAFELHESVATLLAQIACHNNELPQGSPCSPVISNLIASVLDVRLNELAHRYNCTYTRYADDITFSTSERNFPTAIGRRELESINLWEAGPKLLKVIQRAGFELNPTKTRMQHSYSRQQVTGVVVNQKVNIAADYYAEVAAMCHHLFMDGECFTKISGTKQPFHIKKLRGRLAYIYQVRGKGPKVIQKGEDGELKGTQKFWASFNLFERFLNYADLYAVDRPLVLCEGVTDNIYIKSAIQALAVAYPTLTSPAGELKVKLFKYTKTSTAVQQLGGGSGELLKLITKYHLRTKNFKAGGKHPLIVIVDFDEGSKIIFKEVEKKTGKKIDTQPWFHWDKNLYIVPIPKVGGVDTPIERLFPQALLDAPFDGKAFDITNSEKDGSKFFGKKVFATKVVAANKGTINFSGFDPLLATVVEVIEHHKTKTALPFAAAVAPVAAKAP</sequence>
<dbReference type="InterPro" id="IPR051083">
    <property type="entry name" value="GrpII_Intron_Splice-Mob/Def"/>
</dbReference>
<evidence type="ECO:0000313" key="12">
    <source>
        <dbReference type="Proteomes" id="UP001387293"/>
    </source>
</evidence>
<name>A0ABU8L401_9HYPH</name>
<comment type="catalytic activity">
    <reaction evidence="9">
        <text>DNA(n) + a 2'-deoxyribonucleoside 5'-triphosphate = DNA(n+1) + diphosphate</text>
        <dbReference type="Rhea" id="RHEA:22508"/>
        <dbReference type="Rhea" id="RHEA-COMP:17339"/>
        <dbReference type="Rhea" id="RHEA-COMP:17340"/>
        <dbReference type="ChEBI" id="CHEBI:33019"/>
        <dbReference type="ChEBI" id="CHEBI:61560"/>
        <dbReference type="ChEBI" id="CHEBI:173112"/>
        <dbReference type="EC" id="2.7.7.49"/>
    </reaction>
</comment>
<dbReference type="EC" id="2.7.7.49" evidence="1"/>
<dbReference type="RefSeq" id="WP_337108177.1">
    <property type="nucleotide sequence ID" value="NZ_JAPYKS010000019.1"/>
</dbReference>
<reference evidence="11 12" key="1">
    <citation type="submission" date="2022-12" db="EMBL/GenBank/DDBJ databases">
        <authorList>
            <person name="Muema E."/>
        </authorList>
    </citation>
    <scope>NUCLEOTIDE SEQUENCE [LARGE SCALE GENOMIC DNA]</scope>
    <source>
        <strain evidence="12">1326</strain>
    </source>
</reference>
<evidence type="ECO:0000256" key="9">
    <source>
        <dbReference type="ARBA" id="ARBA00048173"/>
    </source>
</evidence>
<dbReference type="GO" id="GO:0003964">
    <property type="term" value="F:RNA-directed DNA polymerase activity"/>
    <property type="evidence" value="ECO:0007669"/>
    <property type="project" value="UniProtKB-KW"/>
</dbReference>
<accession>A0ABU8L401</accession>
<comment type="similarity">
    <text evidence="8">Belongs to the bacterial reverse transcriptase family.</text>
</comment>
<keyword evidence="6 11" id="KW-0695">RNA-directed DNA polymerase</keyword>
<dbReference type="InterPro" id="IPR043502">
    <property type="entry name" value="DNA/RNA_pol_sf"/>
</dbReference>